<reference evidence="2 3" key="1">
    <citation type="submission" date="2019-03" db="EMBL/GenBank/DDBJ databases">
        <title>First draft genome of Liparis tanakae, snailfish: a comprehensive survey of snailfish specific genes.</title>
        <authorList>
            <person name="Kim W."/>
            <person name="Song I."/>
            <person name="Jeong J.-H."/>
            <person name="Kim D."/>
            <person name="Kim S."/>
            <person name="Ryu S."/>
            <person name="Song J.Y."/>
            <person name="Lee S.K."/>
        </authorList>
    </citation>
    <scope>NUCLEOTIDE SEQUENCE [LARGE SCALE GENOMIC DNA]</scope>
    <source>
        <tissue evidence="2">Muscle</tissue>
    </source>
</reference>
<gene>
    <name evidence="2" type="ORF">EYF80_000436</name>
</gene>
<dbReference type="Proteomes" id="UP000314294">
    <property type="component" value="Unassembled WGS sequence"/>
</dbReference>
<feature type="region of interest" description="Disordered" evidence="1">
    <location>
        <begin position="1"/>
        <end position="37"/>
    </location>
</feature>
<evidence type="ECO:0000256" key="1">
    <source>
        <dbReference type="SAM" id="MobiDB-lite"/>
    </source>
</evidence>
<evidence type="ECO:0000313" key="2">
    <source>
        <dbReference type="EMBL" id="TNN89148.1"/>
    </source>
</evidence>
<proteinExistence type="predicted"/>
<feature type="compositionally biased region" description="Polar residues" evidence="1">
    <location>
        <begin position="1"/>
        <end position="15"/>
    </location>
</feature>
<comment type="caution">
    <text evidence="2">The sequence shown here is derived from an EMBL/GenBank/DDBJ whole genome shotgun (WGS) entry which is preliminary data.</text>
</comment>
<feature type="compositionally biased region" description="Basic and acidic residues" evidence="1">
    <location>
        <begin position="18"/>
        <end position="29"/>
    </location>
</feature>
<dbReference type="EMBL" id="SRLO01000002">
    <property type="protein sequence ID" value="TNN89148.1"/>
    <property type="molecule type" value="Genomic_DNA"/>
</dbReference>
<organism evidence="2 3">
    <name type="scientific">Liparis tanakae</name>
    <name type="common">Tanaka's snailfish</name>
    <dbReference type="NCBI Taxonomy" id="230148"/>
    <lineage>
        <taxon>Eukaryota</taxon>
        <taxon>Metazoa</taxon>
        <taxon>Chordata</taxon>
        <taxon>Craniata</taxon>
        <taxon>Vertebrata</taxon>
        <taxon>Euteleostomi</taxon>
        <taxon>Actinopterygii</taxon>
        <taxon>Neopterygii</taxon>
        <taxon>Teleostei</taxon>
        <taxon>Neoteleostei</taxon>
        <taxon>Acanthomorphata</taxon>
        <taxon>Eupercaria</taxon>
        <taxon>Perciformes</taxon>
        <taxon>Cottioidei</taxon>
        <taxon>Cottales</taxon>
        <taxon>Liparidae</taxon>
        <taxon>Liparis</taxon>
    </lineage>
</organism>
<protein>
    <submittedName>
        <fullName evidence="2">Uncharacterized protein</fullName>
    </submittedName>
</protein>
<accession>A0A4Z2JHN3</accession>
<dbReference type="AlphaFoldDB" id="A0A4Z2JHN3"/>
<sequence>MYFTSLSLSPGTNGPQRGEAELEGGHGDETEGSPELQLSSDCSQISAPVISACAAALSFKSVLKFLCLTFHIRRGITVARSHGGQKCAVMPGREGLTLCVEGGRRTEMGPKCLQGLHLNGTPKCLKAAGAGLQTNDIKRAAINRFAEEEEEEGGQEGFEVAAAAAGGAHFL</sequence>
<evidence type="ECO:0000313" key="3">
    <source>
        <dbReference type="Proteomes" id="UP000314294"/>
    </source>
</evidence>
<name>A0A4Z2JHN3_9TELE</name>
<keyword evidence="3" id="KW-1185">Reference proteome</keyword>